<dbReference type="GO" id="GO:0004563">
    <property type="term" value="F:beta-N-acetylhexosaminidase activity"/>
    <property type="evidence" value="ECO:0007669"/>
    <property type="project" value="UniProtKB-EC"/>
</dbReference>
<comment type="similarity">
    <text evidence="2">Belongs to the glycosyl hydrolase 20 family.</text>
</comment>
<dbReference type="PANTHER" id="PTHR22600:SF57">
    <property type="entry name" value="BETA-N-ACETYLHEXOSAMINIDASE"/>
    <property type="match status" value="1"/>
</dbReference>
<dbReference type="OrthoDB" id="428480at2759"/>
<dbReference type="SUPFAM" id="SSF49384">
    <property type="entry name" value="Carbohydrate-binding domain"/>
    <property type="match status" value="2"/>
</dbReference>
<dbReference type="Gene3D" id="2.60.40.10">
    <property type="entry name" value="Immunoglobulins"/>
    <property type="match status" value="2"/>
</dbReference>
<dbReference type="InterPro" id="IPR008965">
    <property type="entry name" value="CBM2/CBM3_carb-bd_dom_sf"/>
</dbReference>
<dbReference type="Pfam" id="PF03174">
    <property type="entry name" value="CHB_HEX_C"/>
    <property type="match status" value="2"/>
</dbReference>
<dbReference type="PANTHER" id="PTHR22600">
    <property type="entry name" value="BETA-HEXOSAMINIDASE"/>
    <property type="match status" value="1"/>
</dbReference>
<dbReference type="InterPro" id="IPR015882">
    <property type="entry name" value="HEX_bac_N"/>
</dbReference>
<evidence type="ECO:0000313" key="11">
    <source>
        <dbReference type="EMBL" id="OWF40739.1"/>
    </source>
</evidence>
<dbReference type="SMART" id="SM01081">
    <property type="entry name" value="CHB_HEX"/>
    <property type="match status" value="2"/>
</dbReference>
<dbReference type="SUPFAM" id="SSF55545">
    <property type="entry name" value="beta-N-acetylhexosaminidase-like domain"/>
    <property type="match status" value="2"/>
</dbReference>
<dbReference type="Proteomes" id="UP000242188">
    <property type="component" value="Unassembled WGS sequence"/>
</dbReference>
<feature type="chain" id="PRO_5012849281" description="beta-N-acetylhexosaminidase" evidence="9">
    <location>
        <begin position="23"/>
        <end position="1740"/>
    </location>
</feature>
<sequence>MDVQLALCVAWLLTIIPNLSLASVSQPDLDFISSNLDIKVKVEDNLEYDGGRHKFVITLKNAGNQHIRGDNWTIYFYSFFMLEGEHLPRPGGYEVPGQGVRLHHVTGCLFGMAPTATFASLNSMETREVVFFGDNWAVSRSDVPPNWYIASDGLESRLINSTAFGSRFVEDFTSVRQWKRYRTDQYNPYTPRDRTTRYGENTAGQSTKKQYIIPTPKRITETSSQFVSVRTGTWQIRTGSKETAPEGKYLGDLIHLPFNDSNVKVRNTIFLDLDPTLTVSPESYVLTVNRDEGTVVILANHKAGLFYGGQSLASLLAGNDDEQIPEITISDEPHFEFRGMYIDLARNFHDKNDLMRLMTAMAAYKLNKLHLHLADDEGWRIEIPGLPELTQVASNRCHDPNEDQCLWPQLGSGPHNVTSGSGFLTKEDYLEIVRFANERHIEVIPEVDTPGHARAAIIAMEKRFRNLEPSNVTAASEFRLIDPDDTSRYFSVQMFSDNAINPCINSTYRFIAKVMDEIQEMHVQAGQPLNIYHYGGDEVPLGAWVNSTACKNILSVLPPSDDSKYLKLYFLNKTSELAFNRNLSLSGWEDGWMDGAGNPFRRNMFQNGAVMANAWDNVWEWGAAKRAYSLANQGYKVVLSHVTHLYFDHPYEPDPEERGLYWGPRFTDTFKTFGYVTSDMFKNVDVKRSGEIITKAEVCKQDNSGCPPLKRPENIIGLQGHLWSETVLSSQLFDYMIFPRLLAVAERGWHRASWEDIDDESDRRSAIMADWKVFAESLGTKELSRLDAQGIQYRVPPPGARIENDIVFPTVTFQGLSVEYKRNDQSNWMVSTSQGVHFNRSDIIYLRTRSANDSRTSRVVTVKTDPVLKATDQTVIDYIAEKLDVKVEVVDNLQDESIGSMRMTLTNTGVLSIGASSWNIYFDSVRLLQPNHYPYPEGITLTGVDLRLYHVSGSLYRLIPETSFKPFLPGQKLSFLYQAKYWQVARTDTMPNMFVGGEGMASKVIQSTQGEQLQFVGDFTTKNQWKRFVYDQYDPFLARTRHTINSDVTDMGHAGKRLIPTPVTESLTDGTKLTVTADWVVVNSSHFPQESACLADMFNLSITSTRPSAKYIEYQKEAVLVRNSDIVHSEAYKVAIDAENDVIILTANQNAGAFYAMKTLHALSSAIQTGRELPNGTVEDGPRFKYRGMHLDVGRNFHSKAAVIKLLDVMATYKMNKLHFHLSEDEGWRLEIPGLPELTDVGSNRCHDEAEVNCIVPQLGSGPNKSTSGSGYYNVSDYKEILTSAAERHIMVIPEFDMPGHIRAAIKSMEARRLKFPTNETAAKEYILTEIGDPSVYLSVQMFTDNAMNPCLDSTFRFTENVITEVIKMHKDIQPLQMFHFGGDEVAKGAWLNSSACQSFMANTNDISSLSDLPEYFAKRVANQVAARGINVGAWEDGLMKSANDPYDRAMLPNNIDVYGYAWDNVWEWGAAGRAYHLANEGYKVVLAHATHLYFDHPYEPDPEERGFYWATRYTDTRKTFGYIPDNFYMNADVKRSGESLTQEEICAGPVCPTLTKPENIEGIQGQLWTETVRTDEQMDEMIFPRLLALAERAWHKAPWEDLEDKTARNAGQKTDWIEFANTLGYRELSVLDSRGVKYRVPPPGGMSKDGHLVVNSAFPGLLIEVSTDSGKTWKEVKRSTTVTPRSSILLRTKSADSQRTSREVFLTDLSIQTSGSTIPFINVISVLTCIIGCVLQTFL</sequence>
<dbReference type="GO" id="GO:0030203">
    <property type="term" value="P:glycosaminoglycan metabolic process"/>
    <property type="evidence" value="ECO:0007669"/>
    <property type="project" value="TreeGrafter"/>
</dbReference>
<dbReference type="InterPro" id="IPR017853">
    <property type="entry name" value="GH"/>
</dbReference>
<accession>A0A210PW89</accession>
<keyword evidence="4" id="KW-0378">Hydrolase</keyword>
<evidence type="ECO:0000313" key="12">
    <source>
        <dbReference type="Proteomes" id="UP000242188"/>
    </source>
</evidence>
<dbReference type="GO" id="GO:0016020">
    <property type="term" value="C:membrane"/>
    <property type="evidence" value="ECO:0007669"/>
    <property type="project" value="TreeGrafter"/>
</dbReference>
<dbReference type="STRING" id="6573.A0A210PW89"/>
<dbReference type="InterPro" id="IPR029018">
    <property type="entry name" value="Hex-like_dom2"/>
</dbReference>
<dbReference type="Pfam" id="PF03173">
    <property type="entry name" value="CHB_HEX"/>
    <property type="match status" value="2"/>
</dbReference>
<dbReference type="Gene3D" id="3.30.379.10">
    <property type="entry name" value="Chitobiase/beta-hexosaminidase domain 2-like"/>
    <property type="match status" value="2"/>
</dbReference>
<dbReference type="InterPro" id="IPR004866">
    <property type="entry name" value="CHB/HEX_N_dom"/>
</dbReference>
<dbReference type="Gene3D" id="2.60.40.290">
    <property type="match status" value="2"/>
</dbReference>
<proteinExistence type="inferred from homology"/>
<keyword evidence="5" id="KW-0326">Glycosidase</keyword>
<dbReference type="Gene3D" id="3.20.20.80">
    <property type="entry name" value="Glycosidases"/>
    <property type="match status" value="2"/>
</dbReference>
<dbReference type="CDD" id="cd06569">
    <property type="entry name" value="GH20_Sm-chitobiase-like"/>
    <property type="match status" value="1"/>
</dbReference>
<evidence type="ECO:0000256" key="3">
    <source>
        <dbReference type="ARBA" id="ARBA00012663"/>
    </source>
</evidence>
<dbReference type="InterPro" id="IPR015883">
    <property type="entry name" value="Glyco_hydro_20_cat"/>
</dbReference>
<feature type="domain" description="Chitobiase/beta-hexosaminidases N-terminal" evidence="10">
    <location>
        <begin position="881"/>
        <end position="1040"/>
    </location>
</feature>
<evidence type="ECO:0000256" key="5">
    <source>
        <dbReference type="ARBA" id="ARBA00023295"/>
    </source>
</evidence>
<dbReference type="EMBL" id="NEDP02005452">
    <property type="protein sequence ID" value="OWF40739.1"/>
    <property type="molecule type" value="Genomic_DNA"/>
</dbReference>
<dbReference type="InterPro" id="IPR025705">
    <property type="entry name" value="Beta_hexosaminidase_sua/sub"/>
</dbReference>
<feature type="active site" description="Proton donor" evidence="8">
    <location>
        <position position="1385"/>
    </location>
</feature>
<evidence type="ECO:0000256" key="4">
    <source>
        <dbReference type="ARBA" id="ARBA00022801"/>
    </source>
</evidence>
<dbReference type="EC" id="3.2.1.52" evidence="3"/>
<feature type="domain" description="Chitobiase/beta-hexosaminidases N-terminal" evidence="10">
    <location>
        <begin position="34"/>
        <end position="193"/>
    </location>
</feature>
<comment type="catalytic activity">
    <reaction evidence="1">
        <text>Hydrolysis of terminal non-reducing N-acetyl-D-hexosamine residues in N-acetyl-beta-D-hexosaminides.</text>
        <dbReference type="EC" id="3.2.1.52"/>
    </reaction>
</comment>
<evidence type="ECO:0000256" key="1">
    <source>
        <dbReference type="ARBA" id="ARBA00001231"/>
    </source>
</evidence>
<dbReference type="Pfam" id="PF00728">
    <property type="entry name" value="Glyco_hydro_20"/>
    <property type="match status" value="2"/>
</dbReference>
<dbReference type="GO" id="GO:0030247">
    <property type="term" value="F:polysaccharide binding"/>
    <property type="evidence" value="ECO:0007669"/>
    <property type="project" value="InterPro"/>
</dbReference>
<dbReference type="Pfam" id="PF02838">
    <property type="entry name" value="Glyco_hydro_20b"/>
    <property type="match status" value="2"/>
</dbReference>
<dbReference type="InterPro" id="IPR014756">
    <property type="entry name" value="Ig_E-set"/>
</dbReference>
<evidence type="ECO:0000256" key="6">
    <source>
        <dbReference type="ARBA" id="ARBA00030512"/>
    </source>
</evidence>
<evidence type="ECO:0000256" key="8">
    <source>
        <dbReference type="PIRSR" id="PIRSR625705-1"/>
    </source>
</evidence>
<dbReference type="InterPro" id="IPR012291">
    <property type="entry name" value="CBM2_carb-bd_dom_sf"/>
</dbReference>
<comment type="caution">
    <text evidence="11">The sequence shown here is derived from an EMBL/GenBank/DDBJ whole genome shotgun (WGS) entry which is preliminary data.</text>
</comment>
<keyword evidence="9" id="KW-0732">Signal</keyword>
<reference evidence="11 12" key="1">
    <citation type="journal article" date="2017" name="Nat. Ecol. Evol.">
        <title>Scallop genome provides insights into evolution of bilaterian karyotype and development.</title>
        <authorList>
            <person name="Wang S."/>
            <person name="Zhang J."/>
            <person name="Jiao W."/>
            <person name="Li J."/>
            <person name="Xun X."/>
            <person name="Sun Y."/>
            <person name="Guo X."/>
            <person name="Huan P."/>
            <person name="Dong B."/>
            <person name="Zhang L."/>
            <person name="Hu X."/>
            <person name="Sun X."/>
            <person name="Wang J."/>
            <person name="Zhao C."/>
            <person name="Wang Y."/>
            <person name="Wang D."/>
            <person name="Huang X."/>
            <person name="Wang R."/>
            <person name="Lv J."/>
            <person name="Li Y."/>
            <person name="Zhang Z."/>
            <person name="Liu B."/>
            <person name="Lu W."/>
            <person name="Hui Y."/>
            <person name="Liang J."/>
            <person name="Zhou Z."/>
            <person name="Hou R."/>
            <person name="Li X."/>
            <person name="Liu Y."/>
            <person name="Li H."/>
            <person name="Ning X."/>
            <person name="Lin Y."/>
            <person name="Zhao L."/>
            <person name="Xing Q."/>
            <person name="Dou J."/>
            <person name="Li Y."/>
            <person name="Mao J."/>
            <person name="Guo H."/>
            <person name="Dou H."/>
            <person name="Li T."/>
            <person name="Mu C."/>
            <person name="Jiang W."/>
            <person name="Fu Q."/>
            <person name="Fu X."/>
            <person name="Miao Y."/>
            <person name="Liu J."/>
            <person name="Yu Q."/>
            <person name="Li R."/>
            <person name="Liao H."/>
            <person name="Li X."/>
            <person name="Kong Y."/>
            <person name="Jiang Z."/>
            <person name="Chourrout D."/>
            <person name="Li R."/>
            <person name="Bao Z."/>
        </authorList>
    </citation>
    <scope>NUCLEOTIDE SEQUENCE [LARGE SCALE GENOMIC DNA]</scope>
    <source>
        <strain evidence="11 12">PY_sf001</strain>
    </source>
</reference>
<feature type="signal peptide" evidence="9">
    <location>
        <begin position="1"/>
        <end position="22"/>
    </location>
</feature>
<dbReference type="SUPFAM" id="SSF81296">
    <property type="entry name" value="E set domains"/>
    <property type="match status" value="2"/>
</dbReference>
<protein>
    <recommendedName>
        <fullName evidence="3">beta-N-acetylhexosaminidase</fullName>
        <ecNumber evidence="3">3.2.1.52</ecNumber>
    </recommendedName>
    <alternativeName>
        <fullName evidence="6">Beta-N-acetylhexosaminidase</fullName>
    </alternativeName>
    <alternativeName>
        <fullName evidence="7">N-acetyl-beta-glucosaminidase</fullName>
    </alternativeName>
</protein>
<evidence type="ECO:0000256" key="9">
    <source>
        <dbReference type="SAM" id="SignalP"/>
    </source>
</evidence>
<dbReference type="SUPFAM" id="SSF51445">
    <property type="entry name" value="(Trans)glycosidases"/>
    <property type="match status" value="2"/>
</dbReference>
<evidence type="ECO:0000259" key="10">
    <source>
        <dbReference type="SMART" id="SM01081"/>
    </source>
</evidence>
<keyword evidence="12" id="KW-1185">Reference proteome</keyword>
<dbReference type="GO" id="GO:0005975">
    <property type="term" value="P:carbohydrate metabolic process"/>
    <property type="evidence" value="ECO:0007669"/>
    <property type="project" value="InterPro"/>
</dbReference>
<gene>
    <name evidence="11" type="ORF">KP79_PYT23237</name>
</gene>
<organism evidence="11 12">
    <name type="scientific">Mizuhopecten yessoensis</name>
    <name type="common">Japanese scallop</name>
    <name type="synonym">Patinopecten yessoensis</name>
    <dbReference type="NCBI Taxonomy" id="6573"/>
    <lineage>
        <taxon>Eukaryota</taxon>
        <taxon>Metazoa</taxon>
        <taxon>Spiralia</taxon>
        <taxon>Lophotrochozoa</taxon>
        <taxon>Mollusca</taxon>
        <taxon>Bivalvia</taxon>
        <taxon>Autobranchia</taxon>
        <taxon>Pteriomorphia</taxon>
        <taxon>Pectinida</taxon>
        <taxon>Pectinoidea</taxon>
        <taxon>Pectinidae</taxon>
        <taxon>Mizuhopecten</taxon>
    </lineage>
</organism>
<evidence type="ECO:0000256" key="7">
    <source>
        <dbReference type="ARBA" id="ARBA00033000"/>
    </source>
</evidence>
<name>A0A210PW89_MIZYE</name>
<dbReference type="InterPro" id="IPR004867">
    <property type="entry name" value="CHB_C_dom"/>
</dbReference>
<dbReference type="InterPro" id="IPR013783">
    <property type="entry name" value="Ig-like_fold"/>
</dbReference>
<dbReference type="PRINTS" id="PR00738">
    <property type="entry name" value="GLHYDRLASE20"/>
</dbReference>
<evidence type="ECO:0000256" key="2">
    <source>
        <dbReference type="ARBA" id="ARBA00006285"/>
    </source>
</evidence>